<name>A0A8S3C605_9BILA</name>
<comment type="caution">
    <text evidence="2">The sequence shown here is derived from an EMBL/GenBank/DDBJ whole genome shotgun (WGS) entry which is preliminary data.</text>
</comment>
<feature type="region of interest" description="Disordered" evidence="1">
    <location>
        <begin position="1"/>
        <end position="58"/>
    </location>
</feature>
<evidence type="ECO:0000313" key="3">
    <source>
        <dbReference type="Proteomes" id="UP000676336"/>
    </source>
</evidence>
<feature type="compositionally biased region" description="Polar residues" evidence="1">
    <location>
        <begin position="1"/>
        <end position="35"/>
    </location>
</feature>
<reference evidence="2" key="1">
    <citation type="submission" date="2021-02" db="EMBL/GenBank/DDBJ databases">
        <authorList>
            <person name="Nowell W R."/>
        </authorList>
    </citation>
    <scope>NUCLEOTIDE SEQUENCE</scope>
</reference>
<gene>
    <name evidence="2" type="ORF">SMN809_LOCUS50044</name>
</gene>
<proteinExistence type="predicted"/>
<dbReference type="Proteomes" id="UP000676336">
    <property type="component" value="Unassembled WGS sequence"/>
</dbReference>
<evidence type="ECO:0000313" key="2">
    <source>
        <dbReference type="EMBL" id="CAF4865060.1"/>
    </source>
</evidence>
<dbReference type="EMBL" id="CAJOBI010164759">
    <property type="protein sequence ID" value="CAF4865060.1"/>
    <property type="molecule type" value="Genomic_DNA"/>
</dbReference>
<accession>A0A8S3C605</accession>
<evidence type="ECO:0000256" key="1">
    <source>
        <dbReference type="SAM" id="MobiDB-lite"/>
    </source>
</evidence>
<organism evidence="2 3">
    <name type="scientific">Rotaria magnacalcarata</name>
    <dbReference type="NCBI Taxonomy" id="392030"/>
    <lineage>
        <taxon>Eukaryota</taxon>
        <taxon>Metazoa</taxon>
        <taxon>Spiralia</taxon>
        <taxon>Gnathifera</taxon>
        <taxon>Rotifera</taxon>
        <taxon>Eurotatoria</taxon>
        <taxon>Bdelloidea</taxon>
        <taxon>Philodinida</taxon>
        <taxon>Philodinidae</taxon>
        <taxon>Rotaria</taxon>
    </lineage>
</organism>
<feature type="non-terminal residue" evidence="2">
    <location>
        <position position="1"/>
    </location>
</feature>
<protein>
    <submittedName>
        <fullName evidence="2">Uncharacterized protein</fullName>
    </submittedName>
</protein>
<dbReference type="AlphaFoldDB" id="A0A8S3C605"/>
<sequence length="58" mass="6310">GPNGNTLLSDTQSNTDRITLRSSRLMNASSLCRSQTSDDDDDNSSITNNNNVAHKIRS</sequence>